<dbReference type="InterPro" id="IPR023214">
    <property type="entry name" value="HAD_sf"/>
</dbReference>
<dbReference type="InterPro" id="IPR036412">
    <property type="entry name" value="HAD-like_sf"/>
</dbReference>
<dbReference type="PANTHER" id="PTHR16504">
    <property type="entry name" value="5'(3')-DEOXYRIBONUCLEOTIDASE"/>
    <property type="match status" value="1"/>
</dbReference>
<dbReference type="RefSeq" id="WP_215233918.1">
    <property type="nucleotide sequence ID" value="NZ_CAJRAU010000003.1"/>
</dbReference>
<protein>
    <submittedName>
        <fullName evidence="2">5'(3')-deoxyribonucleotidase</fullName>
        <ecNumber evidence="2">3.1.3.-</ecNumber>
    </submittedName>
</protein>
<dbReference type="InterPro" id="IPR010708">
    <property type="entry name" value="5'(3')-deoxyribonucleotidase"/>
</dbReference>
<dbReference type="Proteomes" id="UP000679725">
    <property type="component" value="Unassembled WGS sequence"/>
</dbReference>
<evidence type="ECO:0000256" key="1">
    <source>
        <dbReference type="ARBA" id="ARBA00009589"/>
    </source>
</evidence>
<reference evidence="2 3" key="1">
    <citation type="submission" date="2021-04" db="EMBL/GenBank/DDBJ databases">
        <authorList>
            <person name="Rodrigo-Torres L."/>
            <person name="Arahal R. D."/>
            <person name="Lucena T."/>
        </authorList>
    </citation>
    <scope>NUCLEOTIDE SEQUENCE [LARGE SCALE GENOMIC DNA]</scope>
    <source>
        <strain evidence="2 3">CECT 9623</strain>
    </source>
</reference>
<sequence length="182" mass="20947">MNRKSIAVDMDNVIVDIEVNWINAYEKAFGVKVAREAMLGIPEDQAFPDPDAARSLLYKPGFFRDAPVIAGAQEAILKLQEHFDIFIVSAAMEFPNSLLEKHDWLNEHFPSIHWKNIVFCGDKRVINTDYLIDDHLKNLDYCQGTPILFSAGHNAGIEKYRRVNNWEEVLKLFYTEMVKFPS</sequence>
<dbReference type="GO" id="GO:0016787">
    <property type="term" value="F:hydrolase activity"/>
    <property type="evidence" value="ECO:0007669"/>
    <property type="project" value="UniProtKB-KW"/>
</dbReference>
<dbReference type="EMBL" id="CAJRAU010000003">
    <property type="protein sequence ID" value="CAG5069836.1"/>
    <property type="molecule type" value="Genomic_DNA"/>
</dbReference>
<dbReference type="SFLD" id="SFLDG01126">
    <property type="entry name" value="C1.2:_Nucleotidase_Like"/>
    <property type="match status" value="1"/>
</dbReference>
<dbReference type="SFLD" id="SFLDG01146">
    <property type="entry name" value="C1.2.2"/>
    <property type="match status" value="1"/>
</dbReference>
<name>A0ABM8UQP4_9BACT</name>
<comment type="caution">
    <text evidence="2">The sequence shown here is derived from an EMBL/GenBank/DDBJ whole genome shotgun (WGS) entry which is preliminary data.</text>
</comment>
<evidence type="ECO:0000313" key="2">
    <source>
        <dbReference type="EMBL" id="CAG5069836.1"/>
    </source>
</evidence>
<proteinExistence type="inferred from homology"/>
<evidence type="ECO:0000313" key="3">
    <source>
        <dbReference type="Proteomes" id="UP000679725"/>
    </source>
</evidence>
<keyword evidence="3" id="KW-1185">Reference proteome</keyword>
<dbReference type="Pfam" id="PF06941">
    <property type="entry name" value="NT5C"/>
    <property type="match status" value="1"/>
</dbReference>
<dbReference type="PANTHER" id="PTHR16504:SF4">
    <property type="entry name" value="5'(3')-DEOXYRIBONUCLEOTIDASE"/>
    <property type="match status" value="1"/>
</dbReference>
<gene>
    <name evidence="2" type="ORF">DYBT9623_02573</name>
</gene>
<accession>A0ABM8UQP4</accession>
<organism evidence="2 3">
    <name type="scientific">Dyadobacter linearis</name>
    <dbReference type="NCBI Taxonomy" id="2823330"/>
    <lineage>
        <taxon>Bacteria</taxon>
        <taxon>Pseudomonadati</taxon>
        <taxon>Bacteroidota</taxon>
        <taxon>Cytophagia</taxon>
        <taxon>Cytophagales</taxon>
        <taxon>Spirosomataceae</taxon>
        <taxon>Dyadobacter</taxon>
    </lineage>
</organism>
<comment type="similarity">
    <text evidence="1">Belongs to the 5'(3')-deoxyribonucleotidase family.</text>
</comment>
<dbReference type="Gene3D" id="3.40.50.1000">
    <property type="entry name" value="HAD superfamily/HAD-like"/>
    <property type="match status" value="1"/>
</dbReference>
<dbReference type="Gene3D" id="1.10.40.40">
    <property type="entry name" value="Deoxyribonucleotidase, domain 2"/>
    <property type="match status" value="1"/>
</dbReference>
<dbReference type="SFLD" id="SFLDS00003">
    <property type="entry name" value="Haloacid_Dehalogenase"/>
    <property type="match status" value="1"/>
</dbReference>
<dbReference type="EC" id="3.1.3.-" evidence="2"/>
<dbReference type="SUPFAM" id="SSF56784">
    <property type="entry name" value="HAD-like"/>
    <property type="match status" value="1"/>
</dbReference>
<keyword evidence="2" id="KW-0378">Hydrolase</keyword>